<evidence type="ECO:0000313" key="2">
    <source>
        <dbReference type="EMBL" id="VDP91026.1"/>
    </source>
</evidence>
<evidence type="ECO:0000313" key="3">
    <source>
        <dbReference type="Proteomes" id="UP000272942"/>
    </source>
</evidence>
<proteinExistence type="predicted"/>
<keyword evidence="3" id="KW-1185">Reference proteome</keyword>
<dbReference type="EMBL" id="UZAN01055870">
    <property type="protein sequence ID" value="VDP91026.1"/>
    <property type="molecule type" value="Genomic_DNA"/>
</dbReference>
<name>A0A183B3G9_9TREM</name>
<dbReference type="WBParaSite" id="ECPE_0001379401-mRNA-1">
    <property type="protein sequence ID" value="ECPE_0001379401-mRNA-1"/>
    <property type="gene ID" value="ECPE_0001379401"/>
</dbReference>
<sequence>MHTREHTTEGIPDAGLAVATTSPVQLDLTRVPTERLGEEFRLTLKDNEVYGGYSLVVHGAGSPGTRKYGIKKRNSSSDFTSEDPSQAREKSYMKADVDTVTVWYTNTFSVRDKWEELATPTQNSVIIAITETWIRHEQDVEKPSEYSTYKQDLVDGRQGGGVLLLVKAA</sequence>
<evidence type="ECO:0000313" key="4">
    <source>
        <dbReference type="WBParaSite" id="ECPE_0001379401-mRNA-1"/>
    </source>
</evidence>
<dbReference type="AlphaFoldDB" id="A0A183B3G9"/>
<organism evidence="4">
    <name type="scientific">Echinostoma caproni</name>
    <dbReference type="NCBI Taxonomy" id="27848"/>
    <lineage>
        <taxon>Eukaryota</taxon>
        <taxon>Metazoa</taxon>
        <taxon>Spiralia</taxon>
        <taxon>Lophotrochozoa</taxon>
        <taxon>Platyhelminthes</taxon>
        <taxon>Trematoda</taxon>
        <taxon>Digenea</taxon>
        <taxon>Plagiorchiida</taxon>
        <taxon>Echinostomata</taxon>
        <taxon>Echinostomatoidea</taxon>
        <taxon>Echinostomatidae</taxon>
        <taxon>Echinostoma</taxon>
    </lineage>
</organism>
<gene>
    <name evidence="2" type="ORF">ECPE_LOCUS13754</name>
</gene>
<evidence type="ECO:0000256" key="1">
    <source>
        <dbReference type="SAM" id="MobiDB-lite"/>
    </source>
</evidence>
<feature type="region of interest" description="Disordered" evidence="1">
    <location>
        <begin position="64"/>
        <end position="87"/>
    </location>
</feature>
<reference evidence="2 3" key="2">
    <citation type="submission" date="2018-11" db="EMBL/GenBank/DDBJ databases">
        <authorList>
            <consortium name="Pathogen Informatics"/>
        </authorList>
    </citation>
    <scope>NUCLEOTIDE SEQUENCE [LARGE SCALE GENOMIC DNA]</scope>
    <source>
        <strain evidence="2 3">Egypt</strain>
    </source>
</reference>
<protein>
    <submittedName>
        <fullName evidence="4">PLAT domain-containing protein</fullName>
    </submittedName>
</protein>
<accession>A0A183B3G9</accession>
<reference evidence="4" key="1">
    <citation type="submission" date="2016-06" db="UniProtKB">
        <authorList>
            <consortium name="WormBaseParasite"/>
        </authorList>
    </citation>
    <scope>IDENTIFICATION</scope>
</reference>
<dbReference type="Proteomes" id="UP000272942">
    <property type="component" value="Unassembled WGS sequence"/>
</dbReference>